<gene>
    <name evidence="1" type="ORF">NX722_12170</name>
</gene>
<accession>A0ABT3MVG1</accession>
<proteinExistence type="predicted"/>
<dbReference type="Proteomes" id="UP001209854">
    <property type="component" value="Unassembled WGS sequence"/>
</dbReference>
<protein>
    <submittedName>
        <fullName evidence="1">C58 family peptidase</fullName>
    </submittedName>
</protein>
<dbReference type="EMBL" id="JAPFCC010000001">
    <property type="protein sequence ID" value="MCW7553374.1"/>
    <property type="molecule type" value="Genomic_DNA"/>
</dbReference>
<comment type="caution">
    <text evidence="1">The sequence shown here is derived from an EMBL/GenBank/DDBJ whole genome shotgun (WGS) entry which is preliminary data.</text>
</comment>
<evidence type="ECO:0000313" key="2">
    <source>
        <dbReference type="Proteomes" id="UP001209854"/>
    </source>
</evidence>
<name>A0ABT3MVG1_9GAMM</name>
<keyword evidence="2" id="KW-1185">Reference proteome</keyword>
<organism evidence="1 2">
    <name type="scientific">Endozoicomonas gorgoniicola</name>
    <dbReference type="NCBI Taxonomy" id="1234144"/>
    <lineage>
        <taxon>Bacteria</taxon>
        <taxon>Pseudomonadati</taxon>
        <taxon>Pseudomonadota</taxon>
        <taxon>Gammaproteobacteria</taxon>
        <taxon>Oceanospirillales</taxon>
        <taxon>Endozoicomonadaceae</taxon>
        <taxon>Endozoicomonas</taxon>
    </lineage>
</organism>
<sequence length="198" mass="22505">MVTEVFSTVNPYTLNVRWKKGTTIPVPTTRVGLCVGMTIIWIKKSMANGALNSFDELGSVSLMGVISSAYNNLIVPRVRKQLNFLQEMSDFLLGNGLSVEYCRYGLSQFDPFMNACDISLREGFHLIYLMGNLENMGHVMGTRVQGNELDFFDSTLALYRFNDSAEFMHKVSAHIYLNYQPVLNCNWYIARVTPYPKK</sequence>
<evidence type="ECO:0000313" key="1">
    <source>
        <dbReference type="EMBL" id="MCW7553374.1"/>
    </source>
</evidence>
<dbReference type="RefSeq" id="WP_262568206.1">
    <property type="nucleotide sequence ID" value="NZ_JAPFCC010000001.1"/>
</dbReference>
<reference evidence="1 2" key="1">
    <citation type="submission" date="2022-10" db="EMBL/GenBank/DDBJ databases">
        <title>High-quality genome sequences of two octocoral-associated bacteria, Endozoicomonas euniceicola EF212 and Endozoicomonas gorgoniicola PS125.</title>
        <authorList>
            <person name="Chiou Y.-J."/>
            <person name="Chen Y.-H."/>
        </authorList>
    </citation>
    <scope>NUCLEOTIDE SEQUENCE [LARGE SCALE GENOMIC DNA]</scope>
    <source>
        <strain evidence="1 2">PS125</strain>
    </source>
</reference>